<dbReference type="HOGENOM" id="CLU_1641484_0_0_11"/>
<dbReference type="STRING" id="1193181.BN10_890005"/>
<name>N0E5F1_9MICO</name>
<dbReference type="Proteomes" id="UP000013167">
    <property type="component" value="Unassembled WGS sequence"/>
</dbReference>
<proteinExistence type="predicted"/>
<accession>N0E5F1</accession>
<dbReference type="eggNOG" id="ENOG5032ZZ6">
    <property type="taxonomic scope" value="Bacteria"/>
</dbReference>
<protein>
    <submittedName>
        <fullName evidence="1">Uncharacterized protein</fullName>
    </submittedName>
</protein>
<dbReference type="EMBL" id="CAIZ01000162">
    <property type="protein sequence ID" value="CCH71296.1"/>
    <property type="molecule type" value="Genomic_DNA"/>
</dbReference>
<comment type="caution">
    <text evidence="1">The sequence shown here is derived from an EMBL/GenBank/DDBJ whole genome shotgun (WGS) entry which is preliminary data.</text>
</comment>
<evidence type="ECO:0000313" key="1">
    <source>
        <dbReference type="EMBL" id="CCH71296.1"/>
    </source>
</evidence>
<sequence length="180" mass="18305">MRRSWLPGRRGVGGFSGGLRATATLALVITKASSRVIASLALVAALSTSACAVTSPVQTDEPYQPADGVNLNLGEGLAVRGLLVVGGEKKDEAGRLSGQLLNTSSDDVSVTFGTGSTDQTTATVPAYSSLNLADEELTLESVPAVAGDLVPLSISASSTGDNILQVPVLPATGYYEDLTP</sequence>
<dbReference type="AlphaFoldDB" id="N0E5F1"/>
<reference evidence="1 2" key="1">
    <citation type="journal article" date="2013" name="ISME J.">
        <title>A metabolic model for members of the genus Tetrasphaera involved in enhanced biological phosphorus removal.</title>
        <authorList>
            <person name="Kristiansen R."/>
            <person name="Nguyen H.T.T."/>
            <person name="Saunders A.M."/>
            <person name="Nielsen J.L."/>
            <person name="Wimmer R."/>
            <person name="Le V.Q."/>
            <person name="McIlroy S.J."/>
            <person name="Petrovski S."/>
            <person name="Seviour R.J."/>
            <person name="Calteau A."/>
            <person name="Nielsen K.L."/>
            <person name="Nielsen P.H."/>
        </authorList>
    </citation>
    <scope>NUCLEOTIDE SEQUENCE [LARGE SCALE GENOMIC DNA]</scope>
    <source>
        <strain evidence="1 2">Lp2</strain>
    </source>
</reference>
<gene>
    <name evidence="1" type="ORF">BN10_890005</name>
</gene>
<keyword evidence="2" id="KW-1185">Reference proteome</keyword>
<evidence type="ECO:0000313" key="2">
    <source>
        <dbReference type="Proteomes" id="UP000013167"/>
    </source>
</evidence>
<organism evidence="1 2">
    <name type="scientific">Phycicoccus elongatus Lp2</name>
    <dbReference type="NCBI Taxonomy" id="1193181"/>
    <lineage>
        <taxon>Bacteria</taxon>
        <taxon>Bacillati</taxon>
        <taxon>Actinomycetota</taxon>
        <taxon>Actinomycetes</taxon>
        <taxon>Micrococcales</taxon>
        <taxon>Intrasporangiaceae</taxon>
        <taxon>Phycicoccus</taxon>
    </lineage>
</organism>